<comment type="caution">
    <text evidence="1">The sequence shown here is derived from an EMBL/GenBank/DDBJ whole genome shotgun (WGS) entry which is preliminary data.</text>
</comment>
<name>A0AAV4XW80_CAEEX</name>
<organism evidence="1 2">
    <name type="scientific">Caerostris extrusa</name>
    <name type="common">Bark spider</name>
    <name type="synonym">Caerostris bankana</name>
    <dbReference type="NCBI Taxonomy" id="172846"/>
    <lineage>
        <taxon>Eukaryota</taxon>
        <taxon>Metazoa</taxon>
        <taxon>Ecdysozoa</taxon>
        <taxon>Arthropoda</taxon>
        <taxon>Chelicerata</taxon>
        <taxon>Arachnida</taxon>
        <taxon>Araneae</taxon>
        <taxon>Araneomorphae</taxon>
        <taxon>Entelegynae</taxon>
        <taxon>Araneoidea</taxon>
        <taxon>Araneidae</taxon>
        <taxon>Caerostris</taxon>
    </lineage>
</organism>
<proteinExistence type="predicted"/>
<dbReference type="EMBL" id="BPLR01018409">
    <property type="protein sequence ID" value="GIY99311.1"/>
    <property type="molecule type" value="Genomic_DNA"/>
</dbReference>
<evidence type="ECO:0000313" key="1">
    <source>
        <dbReference type="EMBL" id="GIY99311.1"/>
    </source>
</evidence>
<accession>A0AAV4XW80</accession>
<evidence type="ECO:0000313" key="2">
    <source>
        <dbReference type="Proteomes" id="UP001054945"/>
    </source>
</evidence>
<sequence>MTETSESGAQQTARANTIPNKIVHGVNIGFKQMDHLFSANLPGYQQINKKLQSRNLNFCGFRSLPTVQKLFGLLNRTTWLQRRMWRFSSTKWCYRARINIATIETPSHIDFRKWQITKRVTKNYRKFLVHPDKSSLVLQPFPIGKFSLLSYMCRQFFQVVRGLSTGGYVYQQVPLHRLSIQDWFRGSVLHFELQQIRAPNSKPDCLKLLTKFLGTARH</sequence>
<dbReference type="AlphaFoldDB" id="A0AAV4XW80"/>
<protein>
    <submittedName>
        <fullName evidence="1">Uncharacterized protein</fullName>
    </submittedName>
</protein>
<dbReference type="Proteomes" id="UP001054945">
    <property type="component" value="Unassembled WGS sequence"/>
</dbReference>
<gene>
    <name evidence="1" type="ORF">CEXT_609581</name>
</gene>
<keyword evidence="2" id="KW-1185">Reference proteome</keyword>
<reference evidence="1 2" key="1">
    <citation type="submission" date="2021-06" db="EMBL/GenBank/DDBJ databases">
        <title>Caerostris extrusa draft genome.</title>
        <authorList>
            <person name="Kono N."/>
            <person name="Arakawa K."/>
        </authorList>
    </citation>
    <scope>NUCLEOTIDE SEQUENCE [LARGE SCALE GENOMIC DNA]</scope>
</reference>